<reference evidence="1 2" key="1">
    <citation type="journal article" date="2012" name="BMC Genomics">
        <title>Tools to kill: Genome of one of the most destructive plant pathogenic fungi Macrophomina phaseolina.</title>
        <authorList>
            <person name="Islam M.S."/>
            <person name="Haque M.S."/>
            <person name="Islam M.M."/>
            <person name="Emdad E.M."/>
            <person name="Halim A."/>
            <person name="Hossen Q.M.M."/>
            <person name="Hossain M.Z."/>
            <person name="Ahmed B."/>
            <person name="Rahim S."/>
            <person name="Rahman M.S."/>
            <person name="Alam M.M."/>
            <person name="Hou S."/>
            <person name="Wan X."/>
            <person name="Saito J.A."/>
            <person name="Alam M."/>
        </authorList>
    </citation>
    <scope>NUCLEOTIDE SEQUENCE [LARGE SCALE GENOMIC DNA]</scope>
    <source>
        <strain evidence="1 2">MS6</strain>
    </source>
</reference>
<gene>
    <name evidence="1" type="ORF">MPH_06782</name>
</gene>
<dbReference type="PROSITE" id="PS51257">
    <property type="entry name" value="PROKAR_LIPOPROTEIN"/>
    <property type="match status" value="1"/>
</dbReference>
<protein>
    <submittedName>
        <fullName evidence="1">Uncharacterized protein</fullName>
    </submittedName>
</protein>
<accession>K2RTS2</accession>
<organism evidence="1 2">
    <name type="scientific">Macrophomina phaseolina (strain MS6)</name>
    <name type="common">Charcoal rot fungus</name>
    <dbReference type="NCBI Taxonomy" id="1126212"/>
    <lineage>
        <taxon>Eukaryota</taxon>
        <taxon>Fungi</taxon>
        <taxon>Dikarya</taxon>
        <taxon>Ascomycota</taxon>
        <taxon>Pezizomycotina</taxon>
        <taxon>Dothideomycetes</taxon>
        <taxon>Dothideomycetes incertae sedis</taxon>
        <taxon>Botryosphaeriales</taxon>
        <taxon>Botryosphaeriaceae</taxon>
        <taxon>Macrophomina</taxon>
    </lineage>
</organism>
<name>K2RTS2_MACPH</name>
<dbReference type="InParanoid" id="K2RTS2"/>
<dbReference type="EMBL" id="AHHD01000286">
    <property type="protein sequence ID" value="EKG16087.1"/>
    <property type="molecule type" value="Genomic_DNA"/>
</dbReference>
<comment type="caution">
    <text evidence="1">The sequence shown here is derived from an EMBL/GenBank/DDBJ whole genome shotgun (WGS) entry which is preliminary data.</text>
</comment>
<proteinExistence type="predicted"/>
<dbReference type="Proteomes" id="UP000007129">
    <property type="component" value="Unassembled WGS sequence"/>
</dbReference>
<evidence type="ECO:0000313" key="2">
    <source>
        <dbReference type="Proteomes" id="UP000007129"/>
    </source>
</evidence>
<dbReference type="VEuPathDB" id="FungiDB:MPH_06782"/>
<dbReference type="AlphaFoldDB" id="K2RTS2"/>
<evidence type="ECO:0000313" key="1">
    <source>
        <dbReference type="EMBL" id="EKG16087.1"/>
    </source>
</evidence>
<dbReference type="HOGENOM" id="CLU_1816171_0_0_1"/>
<sequence>MGSKWREGLPQLSWQLYSAVVMSSCRLRTRPRLRGQSGSKTKADVVCRTRAEMRRPFLANMMKGRRLWDRPAVWRMRLYIGTGSLQGSRPAALSLYAWVLRIGQAAGSPAAGSVDQSLASAIGRRLYPTCPIRAWKQQGRVA</sequence>